<dbReference type="Proteomes" id="UP000325307">
    <property type="component" value="Unassembled WGS sequence"/>
</dbReference>
<dbReference type="PANTHER" id="PTHR43405:SF1">
    <property type="entry name" value="GLYCOSYL HYDROLASE DIGH"/>
    <property type="match status" value="1"/>
</dbReference>
<dbReference type="PANTHER" id="PTHR43405">
    <property type="entry name" value="GLYCOSYL HYDROLASE DIGH"/>
    <property type="match status" value="1"/>
</dbReference>
<reference evidence="4 5" key="1">
    <citation type="submission" date="2019-09" db="EMBL/GenBank/DDBJ databases">
        <title>Arthrobacter zafarii sp. nov., a moderately thermotolerant and halotolerant actinobacterium isolated from Cholistan desert soil of Pakistan.</title>
        <authorList>
            <person name="Amin A."/>
            <person name="Ahmed I."/>
            <person name="Khalid N."/>
            <person name="Schumann P."/>
            <person name="Busse H.J."/>
            <person name="Khan I.U."/>
            <person name="Li S."/>
            <person name="Li W.J."/>
        </authorList>
    </citation>
    <scope>NUCLEOTIDE SEQUENCE [LARGE SCALE GENOMIC DNA]</scope>
    <source>
        <strain evidence="4 5">NCCP-1664</strain>
    </source>
</reference>
<feature type="domain" description="Glycosyl hydrolase-like 10" evidence="3">
    <location>
        <begin position="93"/>
        <end position="406"/>
    </location>
</feature>
<accession>A0A5A7NLG8</accession>
<dbReference type="GO" id="GO:0005975">
    <property type="term" value="P:carbohydrate metabolic process"/>
    <property type="evidence" value="ECO:0007669"/>
    <property type="project" value="UniProtKB-ARBA"/>
</dbReference>
<name>A0A5A7NLG8_9MICC</name>
<evidence type="ECO:0000256" key="2">
    <source>
        <dbReference type="SAM" id="MobiDB-lite"/>
    </source>
</evidence>
<dbReference type="Gene3D" id="2.60.40.10">
    <property type="entry name" value="Immunoglobulins"/>
    <property type="match status" value="1"/>
</dbReference>
<dbReference type="AlphaFoldDB" id="A0A5A7NLG8"/>
<dbReference type="InterPro" id="IPR017853">
    <property type="entry name" value="GH"/>
</dbReference>
<feature type="region of interest" description="Disordered" evidence="2">
    <location>
        <begin position="1"/>
        <end position="32"/>
    </location>
</feature>
<keyword evidence="4" id="KW-0378">Hydrolase</keyword>
<dbReference type="Pfam" id="PF02638">
    <property type="entry name" value="GHL10"/>
    <property type="match status" value="1"/>
</dbReference>
<evidence type="ECO:0000259" key="3">
    <source>
        <dbReference type="Pfam" id="PF02638"/>
    </source>
</evidence>
<keyword evidence="5" id="KW-1185">Reference proteome</keyword>
<evidence type="ECO:0000256" key="1">
    <source>
        <dbReference type="ARBA" id="ARBA00022729"/>
    </source>
</evidence>
<dbReference type="SUPFAM" id="SSF51445">
    <property type="entry name" value="(Trans)glycosidases"/>
    <property type="match status" value="1"/>
</dbReference>
<protein>
    <submittedName>
        <fullName evidence="4">Glycosyl hydrolase</fullName>
    </submittedName>
</protein>
<proteinExistence type="predicted"/>
<dbReference type="Gene3D" id="3.20.20.80">
    <property type="entry name" value="Glycosidases"/>
    <property type="match status" value="1"/>
</dbReference>
<keyword evidence="1" id="KW-0732">Signal</keyword>
<dbReference type="InterPro" id="IPR052177">
    <property type="entry name" value="Divisome_Glycosyl_Hydrolase"/>
</dbReference>
<dbReference type="InterPro" id="IPR006311">
    <property type="entry name" value="TAT_signal"/>
</dbReference>
<dbReference type="GO" id="GO:0016787">
    <property type="term" value="F:hydrolase activity"/>
    <property type="evidence" value="ECO:0007669"/>
    <property type="project" value="UniProtKB-KW"/>
</dbReference>
<dbReference type="EMBL" id="BKDJ01000001">
    <property type="protein sequence ID" value="GER21745.1"/>
    <property type="molecule type" value="Genomic_DNA"/>
</dbReference>
<dbReference type="PROSITE" id="PS51318">
    <property type="entry name" value="TAT"/>
    <property type="match status" value="1"/>
</dbReference>
<dbReference type="InterPro" id="IPR003790">
    <property type="entry name" value="GHL10"/>
</dbReference>
<gene>
    <name evidence="4" type="ORF">NCCP1664_02420</name>
</gene>
<comment type="caution">
    <text evidence="4">The sequence shown here is derived from an EMBL/GenBank/DDBJ whole genome shotgun (WGS) entry which is preliminary data.</text>
</comment>
<dbReference type="InterPro" id="IPR013783">
    <property type="entry name" value="Ig-like_fold"/>
</dbReference>
<organism evidence="4 5">
    <name type="scientific">Zafaria cholistanensis</name>
    <dbReference type="NCBI Taxonomy" id="1682741"/>
    <lineage>
        <taxon>Bacteria</taxon>
        <taxon>Bacillati</taxon>
        <taxon>Actinomycetota</taxon>
        <taxon>Actinomycetes</taxon>
        <taxon>Micrococcales</taxon>
        <taxon>Micrococcaceae</taxon>
        <taxon>Zafaria</taxon>
    </lineage>
</organism>
<evidence type="ECO:0000313" key="5">
    <source>
        <dbReference type="Proteomes" id="UP000325307"/>
    </source>
</evidence>
<evidence type="ECO:0000313" key="4">
    <source>
        <dbReference type="EMBL" id="GER21745.1"/>
    </source>
</evidence>
<sequence length="574" mass="62696">MPRKGGGASMGFAHGSRCGHQPRGNQASSAGTAWPAWEPTRREVLAAAVLAGAAASAGGARADAAVPAAVVRNRVYTVSRRNTVTSTTYPRAEFRGLWTASVANIDWPSRTGLSAAAQRAELRSILDLARSRQLNAVLLQVRPTADRMWRSTVGEPWSRYLTGTQGRDPGYDPLAYAVSEAHKRGLALHAWINPFRVAMDTNLNALVSSHPARKHPAWSFAYGGRRYYNPGLPAVRNFIRSVVVDLVRNYDVDGIHFDDYFYPYPVAGQAIPDAAAYAAHKGAFTSVAGWRRNNIDVFIRDTRAALKAAKPRVAFGISPFGIWRNSSSSSLGSATSGLESYSALYADSRKWVREGWVDYITPQLYWHQGYPVADYNVLVDWWARQVAGTAVKLYTGEAAYKAGDPSPAAWRDPHELRDHLTKARGVPAVRGHCFYNTTAFRANRLNAIGILAARHYARPALPVPFPRLNAGRPATPVIKSAVREGAGVRLTWTSGTAGEDPTLIAIWRWESTGSVVPHIQSTATHLRAVLRRTSGTQSWLDTGATPGRTCWYMIQSVSRTGIDSANATCIFIRA</sequence>